<reference evidence="4" key="1">
    <citation type="journal article" date="2020" name="Stud. Mycol.">
        <title>101 Dothideomycetes genomes: a test case for predicting lifestyles and emergence of pathogens.</title>
        <authorList>
            <person name="Haridas S."/>
            <person name="Albert R."/>
            <person name="Binder M."/>
            <person name="Bloem J."/>
            <person name="Labutti K."/>
            <person name="Salamov A."/>
            <person name="Andreopoulos B."/>
            <person name="Baker S."/>
            <person name="Barry K."/>
            <person name="Bills G."/>
            <person name="Bluhm B."/>
            <person name="Cannon C."/>
            <person name="Castanera R."/>
            <person name="Culley D."/>
            <person name="Daum C."/>
            <person name="Ezra D."/>
            <person name="Gonzalez J."/>
            <person name="Henrissat B."/>
            <person name="Kuo A."/>
            <person name="Liang C."/>
            <person name="Lipzen A."/>
            <person name="Lutzoni F."/>
            <person name="Magnuson J."/>
            <person name="Mondo S."/>
            <person name="Nolan M."/>
            <person name="Ohm R."/>
            <person name="Pangilinan J."/>
            <person name="Park H.-J."/>
            <person name="Ramirez L."/>
            <person name="Alfaro M."/>
            <person name="Sun H."/>
            <person name="Tritt A."/>
            <person name="Yoshinaga Y."/>
            <person name="Zwiers L.-H."/>
            <person name="Turgeon B."/>
            <person name="Goodwin S."/>
            <person name="Spatafora J."/>
            <person name="Crous P."/>
            <person name="Grigoriev I."/>
        </authorList>
    </citation>
    <scope>NUCLEOTIDE SEQUENCE</scope>
    <source>
        <strain evidence="4">SCOH1-5</strain>
    </source>
</reference>
<dbReference type="GO" id="GO:0032300">
    <property type="term" value="C:mismatch repair complex"/>
    <property type="evidence" value="ECO:0007669"/>
    <property type="project" value="InterPro"/>
</dbReference>
<dbReference type="InterPro" id="IPR042120">
    <property type="entry name" value="MutL_C_dimsub"/>
</dbReference>
<evidence type="ECO:0000313" key="4">
    <source>
        <dbReference type="EMBL" id="KAF2210160.1"/>
    </source>
</evidence>
<dbReference type="Proteomes" id="UP000799539">
    <property type="component" value="Unassembled WGS sequence"/>
</dbReference>
<accession>A0A6A6F9S2</accession>
<dbReference type="AlphaFoldDB" id="A0A6A6F9S2"/>
<name>A0A6A6F9S2_9PEZI</name>
<dbReference type="Gene3D" id="3.30.1540.20">
    <property type="entry name" value="MutL, C-terminal domain, dimerisation subdomain"/>
    <property type="match status" value="1"/>
</dbReference>
<dbReference type="GO" id="GO:0016887">
    <property type="term" value="F:ATP hydrolysis activity"/>
    <property type="evidence" value="ECO:0007669"/>
    <property type="project" value="InterPro"/>
</dbReference>
<dbReference type="GO" id="GO:0005524">
    <property type="term" value="F:ATP binding"/>
    <property type="evidence" value="ECO:0007669"/>
    <property type="project" value="InterPro"/>
</dbReference>
<dbReference type="PANTHER" id="PTHR10073">
    <property type="entry name" value="DNA MISMATCH REPAIR PROTEIN MLH, PMS, MUTL"/>
    <property type="match status" value="1"/>
</dbReference>
<feature type="region of interest" description="Disordered" evidence="2">
    <location>
        <begin position="886"/>
        <end position="916"/>
    </location>
</feature>
<dbReference type="PANTHER" id="PTHR10073:SF47">
    <property type="entry name" value="DNA MISMATCH REPAIR PROTEIN MLH3"/>
    <property type="match status" value="1"/>
</dbReference>
<dbReference type="Gene3D" id="3.30.565.10">
    <property type="entry name" value="Histidine kinase-like ATPase, C-terminal domain"/>
    <property type="match status" value="1"/>
</dbReference>
<dbReference type="EMBL" id="ML992683">
    <property type="protein sequence ID" value="KAF2210160.1"/>
    <property type="molecule type" value="Genomic_DNA"/>
</dbReference>
<dbReference type="InterPro" id="IPR038973">
    <property type="entry name" value="MutL/Mlh/Pms-like"/>
</dbReference>
<dbReference type="SUPFAM" id="SSF55874">
    <property type="entry name" value="ATPase domain of HSP90 chaperone/DNA topoisomerase II/histidine kinase"/>
    <property type="match status" value="1"/>
</dbReference>
<gene>
    <name evidence="4" type="ORF">CERZMDRAFT_45945</name>
</gene>
<comment type="similarity">
    <text evidence="1">Belongs to the DNA mismatch repair MutL/HexB family.</text>
</comment>
<dbReference type="GO" id="GO:0140664">
    <property type="term" value="F:ATP-dependent DNA damage sensor activity"/>
    <property type="evidence" value="ECO:0007669"/>
    <property type="project" value="InterPro"/>
</dbReference>
<dbReference type="SUPFAM" id="SSF118116">
    <property type="entry name" value="DNA mismatch repair protein MutL"/>
    <property type="match status" value="1"/>
</dbReference>
<evidence type="ECO:0000259" key="3">
    <source>
        <dbReference type="SMART" id="SM00853"/>
    </source>
</evidence>
<protein>
    <recommendedName>
        <fullName evidence="3">MutL C-terminal dimerisation domain-containing protein</fullName>
    </recommendedName>
</protein>
<keyword evidence="5" id="KW-1185">Reference proteome</keyword>
<feature type="compositionally biased region" description="Basic and acidic residues" evidence="2">
    <location>
        <begin position="886"/>
        <end position="902"/>
    </location>
</feature>
<dbReference type="InterPro" id="IPR036890">
    <property type="entry name" value="HATPase_C_sf"/>
</dbReference>
<dbReference type="Pfam" id="PF13589">
    <property type="entry name" value="HATPase_c_3"/>
    <property type="match status" value="1"/>
</dbReference>
<dbReference type="SMART" id="SM00853">
    <property type="entry name" value="MutL_C"/>
    <property type="match status" value="1"/>
</dbReference>
<evidence type="ECO:0000313" key="5">
    <source>
        <dbReference type="Proteomes" id="UP000799539"/>
    </source>
</evidence>
<dbReference type="GO" id="GO:0006298">
    <property type="term" value="P:mismatch repair"/>
    <property type="evidence" value="ECO:0007669"/>
    <property type="project" value="InterPro"/>
</dbReference>
<organism evidence="4 5">
    <name type="scientific">Cercospora zeae-maydis SCOH1-5</name>
    <dbReference type="NCBI Taxonomy" id="717836"/>
    <lineage>
        <taxon>Eukaryota</taxon>
        <taxon>Fungi</taxon>
        <taxon>Dikarya</taxon>
        <taxon>Ascomycota</taxon>
        <taxon>Pezizomycotina</taxon>
        <taxon>Dothideomycetes</taxon>
        <taxon>Dothideomycetidae</taxon>
        <taxon>Mycosphaerellales</taxon>
        <taxon>Mycosphaerellaceae</taxon>
        <taxon>Cercospora</taxon>
    </lineage>
</organism>
<feature type="domain" description="MutL C-terminal dimerisation" evidence="3">
    <location>
        <begin position="582"/>
        <end position="806"/>
    </location>
</feature>
<evidence type="ECO:0000256" key="2">
    <source>
        <dbReference type="SAM" id="MobiDB-lite"/>
    </source>
</evidence>
<sequence length="916" mass="101179">MIGRASPPRRSHQHGPPRILPLSAEAISQILSSKHITTLQGVVCRLLENSLDAGADRVSISVEWTRGNCSVEDNGAGIPSAEFAENGGLGKMHCTSRRSASRYPEEPMHGSTGTFLVELAAMSLLEINSVFEQSTTSARLTMHHGKVIARQATNADTSFFAAIHHNHGTSVSVHDLFGNMPVRVKQRGLAARSGNNHEKSWHELKRNIAALLLAWPRPCSVKLQQAGLAGRSVRHDWRDALPVIFQASLASTDSRSRWIPLSASTSVVSLRGIICLDPSPNKQCQFIAIGVSPCVRNDAHNDLYHCVNRLFADSSFAASEDGFHLGLTAPRPNTTPQTSYGERAQKCLDRHAMYILQLSFRESNHGIDADAAAMSEATMKCLVEVLQAAVHAWLESNLFRPRKRRKRDDHSLRPLTAAAQTYHRADITMWTDPVSGQVFRVSSRTGVVLPNNYDSHATSFPDHGLSAPRHQAAINTTVSSTGKPISLSRRSALAKDRPATASSTKEPWLPGFLREWKNPVFVKHDEDSIPTASLCGPGLVEQLEEVIRSRSSDKYREVFARHLGQHSEGTALSRAALQHAEVIGQVDQKFILVKMPSRDAECHTEQEPDPGCTLVLVDQHAASERIILEELLSDMIALSDGDNAHESDITIKSASLQQSTTRGKSLLFEISAREHDLFTQYRPHFQTWGISYSLPAPTLPSSLESHAYSSEPSHRLILTYLPTAIAERCSTSPTLAIELLRTEIWAFVDGARKPVPPTVPRRPTSENDQINDQPAWLSLLPHMPTKMLNMLHSRACRSAIMFNDALSIEECTVLMGQLETCTFPFVCAHGRVGMVPVMDLGRAGERDGSVVDTLQKMRQSGNSDVEWYEREGRTVEMDKLENFLREAGRGGRQHGLQDKLQDEDAEMLEASPHKFA</sequence>
<dbReference type="InterPro" id="IPR037198">
    <property type="entry name" value="MutL_C_sf"/>
</dbReference>
<dbReference type="InterPro" id="IPR014790">
    <property type="entry name" value="MutL_C"/>
</dbReference>
<proteinExistence type="inferred from homology"/>
<evidence type="ECO:0000256" key="1">
    <source>
        <dbReference type="ARBA" id="ARBA00006082"/>
    </source>
</evidence>
<dbReference type="OrthoDB" id="429932at2759"/>